<accession>A0A183F9U7</accession>
<reference evidence="1 2" key="1">
    <citation type="submission" date="2018-11" db="EMBL/GenBank/DDBJ databases">
        <authorList>
            <consortium name="Pathogen Informatics"/>
        </authorList>
    </citation>
    <scope>NUCLEOTIDE SEQUENCE [LARGE SCALE GENOMIC DNA]</scope>
</reference>
<gene>
    <name evidence="1" type="ORF">HPBE_LOCUS2940</name>
</gene>
<sequence length="194" mass="21780">MLRYHFDETSRAEIDAAAVENAVVATTTDIDLRDGTLREVHLTTTVANANDRTIVDHVHRPETGTHRTDVVLVDSLGKKLKLELITKEVVTLAQRPPRLHEEDVDFIRHHGFELPLCREDSIVPDILIGIDHYWDIICPEAPICLPTGMVLCHTRFGTVISGNSVFRLGPRRTQTPLTYTRYHSSTKPSNGCGH</sequence>
<dbReference type="Proteomes" id="UP000050761">
    <property type="component" value="Unassembled WGS sequence"/>
</dbReference>
<dbReference type="EMBL" id="UZAH01005658">
    <property type="protein sequence ID" value="VDO29499.1"/>
    <property type="molecule type" value="Genomic_DNA"/>
</dbReference>
<evidence type="ECO:0000313" key="2">
    <source>
        <dbReference type="Proteomes" id="UP000050761"/>
    </source>
</evidence>
<dbReference type="WBParaSite" id="HPBE_0000293901-mRNA-1">
    <property type="protein sequence ID" value="HPBE_0000293901-mRNA-1"/>
    <property type="gene ID" value="HPBE_0000293901"/>
</dbReference>
<dbReference type="AlphaFoldDB" id="A0A183F9U7"/>
<evidence type="ECO:0000313" key="1">
    <source>
        <dbReference type="EMBL" id="VDO29499.1"/>
    </source>
</evidence>
<keyword evidence="2" id="KW-1185">Reference proteome</keyword>
<protein>
    <submittedName>
        <fullName evidence="3">DUF1758 domain-containing protein</fullName>
    </submittedName>
</protein>
<name>A0A183F9U7_HELPZ</name>
<reference evidence="3" key="2">
    <citation type="submission" date="2019-09" db="UniProtKB">
        <authorList>
            <consortium name="WormBaseParasite"/>
        </authorList>
    </citation>
    <scope>IDENTIFICATION</scope>
</reference>
<proteinExistence type="predicted"/>
<organism evidence="2 3">
    <name type="scientific">Heligmosomoides polygyrus</name>
    <name type="common">Parasitic roundworm</name>
    <dbReference type="NCBI Taxonomy" id="6339"/>
    <lineage>
        <taxon>Eukaryota</taxon>
        <taxon>Metazoa</taxon>
        <taxon>Ecdysozoa</taxon>
        <taxon>Nematoda</taxon>
        <taxon>Chromadorea</taxon>
        <taxon>Rhabditida</taxon>
        <taxon>Rhabditina</taxon>
        <taxon>Rhabditomorpha</taxon>
        <taxon>Strongyloidea</taxon>
        <taxon>Heligmosomidae</taxon>
        <taxon>Heligmosomoides</taxon>
    </lineage>
</organism>
<evidence type="ECO:0000313" key="3">
    <source>
        <dbReference type="WBParaSite" id="HPBE_0000293901-mRNA-1"/>
    </source>
</evidence>
<dbReference type="OrthoDB" id="5871399at2759"/>
<accession>A0A3P7UCY7</accession>